<gene>
    <name evidence="3" type="ORF">SDC9_129720</name>
</gene>
<protein>
    <submittedName>
        <fullName evidence="3">Pyridoxal phosphate homeostasis protein</fullName>
    </submittedName>
</protein>
<dbReference type="Gene3D" id="3.20.20.10">
    <property type="entry name" value="Alanine racemase"/>
    <property type="match status" value="1"/>
</dbReference>
<evidence type="ECO:0000259" key="2">
    <source>
        <dbReference type="Pfam" id="PF01168"/>
    </source>
</evidence>
<sequence length="192" mass="21964">MAIEAGIPLFAENYAQEFRDKNMKLIEYYEQNNIQIPKFEWHFIGHLQTNKVKYLVPFVTTIHTVDRIGLAEEINKQAAKYSKKIDVLIQINTSGETSKSGIAPDECNEIVKKILMLKNINLLGLMTIGTFSDDEKIIRKEFSILRSTLEDVNYTNGIELKELSMGMSHDFEIAIEEKSTMLRIGTAIFGNR</sequence>
<dbReference type="GO" id="GO:0030170">
    <property type="term" value="F:pyridoxal phosphate binding"/>
    <property type="evidence" value="ECO:0007669"/>
    <property type="project" value="InterPro"/>
</dbReference>
<dbReference type="PIRSF" id="PIRSF004848">
    <property type="entry name" value="YBL036c_PLPDEIII"/>
    <property type="match status" value="1"/>
</dbReference>
<name>A0A645D0L7_9ZZZZ</name>
<dbReference type="PANTHER" id="PTHR10146">
    <property type="entry name" value="PROLINE SYNTHETASE CO-TRANSCRIBED BACTERIAL HOMOLOG PROTEIN"/>
    <property type="match status" value="1"/>
</dbReference>
<dbReference type="InterPro" id="IPR001608">
    <property type="entry name" value="Ala_racemase_N"/>
</dbReference>
<comment type="caution">
    <text evidence="3">The sequence shown here is derived from an EMBL/GenBank/DDBJ whole genome shotgun (WGS) entry which is preliminary data.</text>
</comment>
<dbReference type="CDD" id="cd00635">
    <property type="entry name" value="PLPDE_III_YBL036c_like"/>
    <property type="match status" value="1"/>
</dbReference>
<dbReference type="AlphaFoldDB" id="A0A645D0L7"/>
<reference evidence="3" key="1">
    <citation type="submission" date="2019-08" db="EMBL/GenBank/DDBJ databases">
        <authorList>
            <person name="Kucharzyk K."/>
            <person name="Murdoch R.W."/>
            <person name="Higgins S."/>
            <person name="Loffler F."/>
        </authorList>
    </citation>
    <scope>NUCLEOTIDE SEQUENCE</scope>
</reference>
<feature type="domain" description="Alanine racemase N-terminal" evidence="2">
    <location>
        <begin position="40"/>
        <end position="191"/>
    </location>
</feature>
<dbReference type="NCBIfam" id="TIGR00044">
    <property type="entry name" value="YggS family pyridoxal phosphate-dependent enzyme"/>
    <property type="match status" value="1"/>
</dbReference>
<dbReference type="SUPFAM" id="SSF51419">
    <property type="entry name" value="PLP-binding barrel"/>
    <property type="match status" value="1"/>
</dbReference>
<accession>A0A645D0L7</accession>
<organism evidence="3">
    <name type="scientific">bioreactor metagenome</name>
    <dbReference type="NCBI Taxonomy" id="1076179"/>
    <lineage>
        <taxon>unclassified sequences</taxon>
        <taxon>metagenomes</taxon>
        <taxon>ecological metagenomes</taxon>
    </lineage>
</organism>
<dbReference type="EMBL" id="VSSQ01031679">
    <property type="protein sequence ID" value="MPM82658.1"/>
    <property type="molecule type" value="Genomic_DNA"/>
</dbReference>
<dbReference type="PROSITE" id="PS01211">
    <property type="entry name" value="UPF0001"/>
    <property type="match status" value="1"/>
</dbReference>
<evidence type="ECO:0000313" key="3">
    <source>
        <dbReference type="EMBL" id="MPM82658.1"/>
    </source>
</evidence>
<keyword evidence="1" id="KW-0663">Pyridoxal phosphate</keyword>
<dbReference type="PANTHER" id="PTHR10146:SF14">
    <property type="entry name" value="PYRIDOXAL PHOSPHATE HOMEOSTASIS PROTEIN"/>
    <property type="match status" value="1"/>
</dbReference>
<dbReference type="InterPro" id="IPR029066">
    <property type="entry name" value="PLP-binding_barrel"/>
</dbReference>
<dbReference type="InterPro" id="IPR011078">
    <property type="entry name" value="PyrdxlP_homeostasis"/>
</dbReference>
<evidence type="ECO:0000256" key="1">
    <source>
        <dbReference type="ARBA" id="ARBA00022898"/>
    </source>
</evidence>
<proteinExistence type="predicted"/>
<dbReference type="Pfam" id="PF01168">
    <property type="entry name" value="Ala_racemase_N"/>
    <property type="match status" value="1"/>
</dbReference>